<dbReference type="Pfam" id="PF00903">
    <property type="entry name" value="Glyoxalase"/>
    <property type="match status" value="1"/>
</dbReference>
<evidence type="ECO:0000313" key="2">
    <source>
        <dbReference type="EMBL" id="SDM88005.1"/>
    </source>
</evidence>
<dbReference type="SUPFAM" id="SSF54593">
    <property type="entry name" value="Glyoxalase/Bleomycin resistance protein/Dihydroxybiphenyl dioxygenase"/>
    <property type="match status" value="1"/>
</dbReference>
<dbReference type="PROSITE" id="PS51819">
    <property type="entry name" value="VOC"/>
    <property type="match status" value="1"/>
</dbReference>
<name>A0A1G9WVA5_9ACTN</name>
<proteinExistence type="predicted"/>
<dbReference type="InterPro" id="IPR004360">
    <property type="entry name" value="Glyas_Fos-R_dOase_dom"/>
</dbReference>
<dbReference type="STRING" id="1137991.SAMN05660642_03534"/>
<gene>
    <name evidence="2" type="ORF">SAMN05660642_03534</name>
</gene>
<dbReference type="AlphaFoldDB" id="A0A1G9WVA5"/>
<dbReference type="Proteomes" id="UP000198680">
    <property type="component" value="Unassembled WGS sequence"/>
</dbReference>
<reference evidence="3" key="1">
    <citation type="submission" date="2016-10" db="EMBL/GenBank/DDBJ databases">
        <authorList>
            <person name="Varghese N."/>
            <person name="Submissions S."/>
        </authorList>
    </citation>
    <scope>NUCLEOTIDE SEQUENCE [LARGE SCALE GENOMIC DNA]</scope>
    <source>
        <strain evidence="3">DSM 45419</strain>
    </source>
</reference>
<feature type="domain" description="VOC" evidence="1">
    <location>
        <begin position="5"/>
        <end position="126"/>
    </location>
</feature>
<accession>A0A1G9WVA5</accession>
<dbReference type="Gene3D" id="3.10.180.10">
    <property type="entry name" value="2,3-Dihydroxybiphenyl 1,2-Dioxygenase, domain 1"/>
    <property type="match status" value="1"/>
</dbReference>
<keyword evidence="3" id="KW-1185">Reference proteome</keyword>
<sequence>MTLRGISTLIYLVDDVAAATDWYTDLLGAGPFFTRPGPGGRVQYAKFAVGDSGAELAIADRTKAPPGTVAGPGGVIVHWRVDDLDATLARLQEMGAKEYQGRTPHGPFVTAVVIDPFDNLLGLQGLAATPHYSDDRDCAPVTT</sequence>
<dbReference type="EMBL" id="FNHE01000009">
    <property type="protein sequence ID" value="SDM88005.1"/>
    <property type="molecule type" value="Genomic_DNA"/>
</dbReference>
<dbReference type="InterPro" id="IPR037523">
    <property type="entry name" value="VOC_core"/>
</dbReference>
<evidence type="ECO:0000313" key="3">
    <source>
        <dbReference type="Proteomes" id="UP000198680"/>
    </source>
</evidence>
<dbReference type="CDD" id="cd06587">
    <property type="entry name" value="VOC"/>
    <property type="match status" value="1"/>
</dbReference>
<dbReference type="RefSeq" id="WP_091221463.1">
    <property type="nucleotide sequence ID" value="NZ_FNHE01000009.1"/>
</dbReference>
<evidence type="ECO:0000259" key="1">
    <source>
        <dbReference type="PROSITE" id="PS51819"/>
    </source>
</evidence>
<protein>
    <submittedName>
        <fullName evidence="2">Uncharacterized conserved protein PhnB, glyoxalase superfamily</fullName>
    </submittedName>
</protein>
<dbReference type="InterPro" id="IPR029068">
    <property type="entry name" value="Glyas_Bleomycin-R_OHBP_Dase"/>
</dbReference>
<dbReference type="OrthoDB" id="4548523at2"/>
<organism evidence="2 3">
    <name type="scientific">Geodermatophilus siccatus</name>
    <dbReference type="NCBI Taxonomy" id="1137991"/>
    <lineage>
        <taxon>Bacteria</taxon>
        <taxon>Bacillati</taxon>
        <taxon>Actinomycetota</taxon>
        <taxon>Actinomycetes</taxon>
        <taxon>Geodermatophilales</taxon>
        <taxon>Geodermatophilaceae</taxon>
        <taxon>Geodermatophilus</taxon>
    </lineage>
</organism>